<evidence type="ECO:0000256" key="6">
    <source>
        <dbReference type="ARBA" id="ARBA00022840"/>
    </source>
</evidence>
<dbReference type="GO" id="GO:0005524">
    <property type="term" value="F:ATP binding"/>
    <property type="evidence" value="ECO:0007669"/>
    <property type="project" value="UniProtKB-KW"/>
</dbReference>
<keyword evidence="6" id="KW-0067">ATP-binding</keyword>
<dbReference type="EMBL" id="JAIZAY010000021">
    <property type="protein sequence ID" value="KAJ8021378.1"/>
    <property type="molecule type" value="Genomic_DNA"/>
</dbReference>
<gene>
    <name evidence="9" type="ORF">HOLleu_38556</name>
</gene>
<sequence>MAQNEDTQWLEEILEETQLQQFAQSIREELHVTQLDHFRFVETQDLEKIGMGRPAARRLLDKVNRQRKKSTNIIDRVSFPYEFIIQL</sequence>
<accession>A0A9Q1BDG4</accession>
<name>A0A9Q1BDG4_HOLLE</name>
<keyword evidence="5 9" id="KW-0418">Kinase</keyword>
<evidence type="ECO:0000313" key="10">
    <source>
        <dbReference type="Proteomes" id="UP001152320"/>
    </source>
</evidence>
<dbReference type="EC" id="2.7.10.2" evidence="1"/>
<keyword evidence="7" id="KW-0829">Tyrosine-protein kinase</keyword>
<dbReference type="Proteomes" id="UP001152320">
    <property type="component" value="Chromosome 21"/>
</dbReference>
<keyword evidence="2" id="KW-0728">SH3 domain</keyword>
<keyword evidence="4" id="KW-0547">Nucleotide-binding</keyword>
<reference evidence="9" key="1">
    <citation type="submission" date="2021-10" db="EMBL/GenBank/DDBJ databases">
        <title>Tropical sea cucumber genome reveals ecological adaptation and Cuvierian tubules defense mechanism.</title>
        <authorList>
            <person name="Chen T."/>
        </authorList>
    </citation>
    <scope>NUCLEOTIDE SEQUENCE</scope>
    <source>
        <strain evidence="9">Nanhai2018</strain>
        <tissue evidence="9">Muscle</tissue>
    </source>
</reference>
<evidence type="ECO:0000313" key="9">
    <source>
        <dbReference type="EMBL" id="KAJ8021378.1"/>
    </source>
</evidence>
<dbReference type="OrthoDB" id="635774at2759"/>
<dbReference type="AlphaFoldDB" id="A0A9Q1BDG4"/>
<evidence type="ECO:0000259" key="8">
    <source>
        <dbReference type="Pfam" id="PF22931"/>
    </source>
</evidence>
<dbReference type="GO" id="GO:0004715">
    <property type="term" value="F:non-membrane spanning protein tyrosine kinase activity"/>
    <property type="evidence" value="ECO:0007669"/>
    <property type="project" value="UniProtKB-EC"/>
</dbReference>
<dbReference type="InterPro" id="IPR055175">
    <property type="entry name" value="ACK/TNK-like_SAM"/>
</dbReference>
<evidence type="ECO:0000256" key="2">
    <source>
        <dbReference type="ARBA" id="ARBA00022443"/>
    </source>
</evidence>
<evidence type="ECO:0000256" key="1">
    <source>
        <dbReference type="ARBA" id="ARBA00011903"/>
    </source>
</evidence>
<evidence type="ECO:0000256" key="5">
    <source>
        <dbReference type="ARBA" id="ARBA00022777"/>
    </source>
</evidence>
<evidence type="ECO:0000256" key="7">
    <source>
        <dbReference type="ARBA" id="ARBA00023137"/>
    </source>
</evidence>
<keyword evidence="10" id="KW-1185">Reference proteome</keyword>
<feature type="domain" description="ACK/TNK-like SAM" evidence="8">
    <location>
        <begin position="10"/>
        <end position="64"/>
    </location>
</feature>
<evidence type="ECO:0000256" key="4">
    <source>
        <dbReference type="ARBA" id="ARBA00022741"/>
    </source>
</evidence>
<evidence type="ECO:0000256" key="3">
    <source>
        <dbReference type="ARBA" id="ARBA00022679"/>
    </source>
</evidence>
<keyword evidence="3" id="KW-0808">Transferase</keyword>
<protein>
    <recommendedName>
        <fullName evidence="1">non-specific protein-tyrosine kinase</fullName>
        <ecNumber evidence="1">2.7.10.2</ecNumber>
    </recommendedName>
</protein>
<comment type="caution">
    <text evidence="9">The sequence shown here is derived from an EMBL/GenBank/DDBJ whole genome shotgun (WGS) entry which is preliminary data.</text>
</comment>
<dbReference type="Pfam" id="PF22931">
    <property type="entry name" value="SAM_TNK"/>
    <property type="match status" value="1"/>
</dbReference>
<proteinExistence type="predicted"/>
<organism evidence="9 10">
    <name type="scientific">Holothuria leucospilota</name>
    <name type="common">Black long sea cucumber</name>
    <name type="synonym">Mertensiothuria leucospilota</name>
    <dbReference type="NCBI Taxonomy" id="206669"/>
    <lineage>
        <taxon>Eukaryota</taxon>
        <taxon>Metazoa</taxon>
        <taxon>Echinodermata</taxon>
        <taxon>Eleutherozoa</taxon>
        <taxon>Echinozoa</taxon>
        <taxon>Holothuroidea</taxon>
        <taxon>Aspidochirotacea</taxon>
        <taxon>Aspidochirotida</taxon>
        <taxon>Holothuriidae</taxon>
        <taxon>Holothuria</taxon>
    </lineage>
</organism>